<evidence type="ECO:0000259" key="9">
    <source>
        <dbReference type="Pfam" id="PF04389"/>
    </source>
</evidence>
<keyword evidence="11" id="KW-1185">Reference proteome</keyword>
<dbReference type="Pfam" id="PF04389">
    <property type="entry name" value="Peptidase_M28"/>
    <property type="match status" value="1"/>
</dbReference>
<dbReference type="InterPro" id="IPR045175">
    <property type="entry name" value="M28_fam"/>
</dbReference>
<dbReference type="InterPro" id="IPR046450">
    <property type="entry name" value="PA_dom_sf"/>
</dbReference>
<dbReference type="CDD" id="cd05660">
    <property type="entry name" value="M28_like_PA"/>
    <property type="match status" value="1"/>
</dbReference>
<dbReference type="InterPro" id="IPR003137">
    <property type="entry name" value="PA_domain"/>
</dbReference>
<evidence type="ECO:0000259" key="8">
    <source>
        <dbReference type="Pfam" id="PF02225"/>
    </source>
</evidence>
<evidence type="ECO:0000256" key="2">
    <source>
        <dbReference type="ARBA" id="ARBA00022670"/>
    </source>
</evidence>
<feature type="region of interest" description="Disordered" evidence="7">
    <location>
        <begin position="480"/>
        <end position="500"/>
    </location>
</feature>
<keyword evidence="5 10" id="KW-0378">Hydrolase</keyword>
<dbReference type="SUPFAM" id="SSF53187">
    <property type="entry name" value="Zn-dependent exopeptidases"/>
    <property type="match status" value="1"/>
</dbReference>
<evidence type="ECO:0000256" key="4">
    <source>
        <dbReference type="ARBA" id="ARBA00022729"/>
    </source>
</evidence>
<comment type="caution">
    <text evidence="10">The sequence shown here is derived from an EMBL/GenBank/DDBJ whole genome shotgun (WGS) entry which is preliminary data.</text>
</comment>
<proteinExistence type="predicted"/>
<dbReference type="GO" id="GO:0046872">
    <property type="term" value="F:metal ion binding"/>
    <property type="evidence" value="ECO:0007669"/>
    <property type="project" value="UniProtKB-KW"/>
</dbReference>
<dbReference type="PANTHER" id="PTHR12147:SF56">
    <property type="entry name" value="AMINOPEPTIDASE YDR415C-RELATED"/>
    <property type="match status" value="1"/>
</dbReference>
<dbReference type="AlphaFoldDB" id="A0A3E2NL86"/>
<dbReference type="SUPFAM" id="SSF52025">
    <property type="entry name" value="PA domain"/>
    <property type="match status" value="1"/>
</dbReference>
<dbReference type="GO" id="GO:0004177">
    <property type="term" value="F:aminopeptidase activity"/>
    <property type="evidence" value="ECO:0007669"/>
    <property type="project" value="UniProtKB-KW"/>
</dbReference>
<dbReference type="RefSeq" id="WP_117384576.1">
    <property type="nucleotide sequence ID" value="NZ_QWDE01000004.1"/>
</dbReference>
<dbReference type="Gene3D" id="3.50.30.30">
    <property type="match status" value="1"/>
</dbReference>
<keyword evidence="6" id="KW-0862">Zinc</keyword>
<dbReference type="EMBL" id="QWDE01000004">
    <property type="protein sequence ID" value="RFZ81756.1"/>
    <property type="molecule type" value="Genomic_DNA"/>
</dbReference>
<dbReference type="GO" id="GO:0006508">
    <property type="term" value="P:proteolysis"/>
    <property type="evidence" value="ECO:0007669"/>
    <property type="project" value="UniProtKB-KW"/>
</dbReference>
<evidence type="ECO:0000256" key="3">
    <source>
        <dbReference type="ARBA" id="ARBA00022723"/>
    </source>
</evidence>
<gene>
    <name evidence="10" type="ORF">DYU05_18215</name>
</gene>
<evidence type="ECO:0000256" key="7">
    <source>
        <dbReference type="SAM" id="MobiDB-lite"/>
    </source>
</evidence>
<dbReference type="FunFam" id="3.40.630.10:FF:000088">
    <property type="entry name" value="Peptidase M20"/>
    <property type="match status" value="1"/>
</dbReference>
<keyword evidence="3" id="KW-0479">Metal-binding</keyword>
<sequence length="552" mass="60089">MKLNALPVIALFAALSVSCNSNDKKQAATKHVADTALAADIKHHIAVLANDSLLGRKPFTKGEDKTIAYISSEFKKLGLEPGNNGSYYQDVPMVEVTPAAAPTFQVSGKANLTGLRSGIDFVATTRREMATVDLKNSPLVFAGFGVVAPEYNWNDYKGLDVKGKTVVVLVNDPGFKAKERLFKGDTMTYYGRWTYKYEEAARQGAAGVIIVHQTEPASYPFSVIGNSNTGAKLYLQQADKHMNRCQVEGWITEDVAKKLLAGAGISEDMRDYARRKDFKAVPLNSNISVSIKNKLKYSLSHNVIATLKGSTTPNEYILYSAHWDHFGVGKPDAKGDSIYNGAIDNASGVAAILGVAKKFVQAKEKPKRSIVFLAVTAEEQGLLGSEYYGTHPVYPLNKTVANLNIDALSAFGETTDLSITGKGQNDLDDYVEAIAKQNDWTVTGDATPGSGSYYRSDHFNFAKVGVPALDMHTGVASADKGENFGKDKEKDYNENRYHQPSDEYTEEMNTDGMAQAADVMYAIGVKLAGENTFPGWKKGSEFKAIRDKSIVK</sequence>
<dbReference type="OrthoDB" id="9764939at2"/>
<evidence type="ECO:0000313" key="11">
    <source>
        <dbReference type="Proteomes" id="UP000260823"/>
    </source>
</evidence>
<evidence type="ECO:0000256" key="6">
    <source>
        <dbReference type="ARBA" id="ARBA00022833"/>
    </source>
</evidence>
<dbReference type="Gene3D" id="3.40.630.10">
    <property type="entry name" value="Zn peptidases"/>
    <property type="match status" value="1"/>
</dbReference>
<evidence type="ECO:0000313" key="10">
    <source>
        <dbReference type="EMBL" id="RFZ81756.1"/>
    </source>
</evidence>
<dbReference type="Proteomes" id="UP000260823">
    <property type="component" value="Unassembled WGS sequence"/>
</dbReference>
<dbReference type="PROSITE" id="PS51257">
    <property type="entry name" value="PROKAR_LIPOPROTEIN"/>
    <property type="match status" value="1"/>
</dbReference>
<accession>A0A3E2NL86</accession>
<evidence type="ECO:0000256" key="1">
    <source>
        <dbReference type="ARBA" id="ARBA00022438"/>
    </source>
</evidence>
<dbReference type="Pfam" id="PF02225">
    <property type="entry name" value="PA"/>
    <property type="match status" value="1"/>
</dbReference>
<feature type="domain" description="Peptidase M28" evidence="9">
    <location>
        <begin position="302"/>
        <end position="522"/>
    </location>
</feature>
<dbReference type="GO" id="GO:0008235">
    <property type="term" value="F:metalloexopeptidase activity"/>
    <property type="evidence" value="ECO:0007669"/>
    <property type="project" value="InterPro"/>
</dbReference>
<feature type="domain" description="PA" evidence="8">
    <location>
        <begin position="152"/>
        <end position="222"/>
    </location>
</feature>
<dbReference type="PANTHER" id="PTHR12147">
    <property type="entry name" value="METALLOPEPTIDASE M28 FAMILY MEMBER"/>
    <property type="match status" value="1"/>
</dbReference>
<dbReference type="InterPro" id="IPR007484">
    <property type="entry name" value="Peptidase_M28"/>
</dbReference>
<keyword evidence="2" id="KW-0645">Protease</keyword>
<evidence type="ECO:0000256" key="5">
    <source>
        <dbReference type="ARBA" id="ARBA00022801"/>
    </source>
</evidence>
<dbReference type="CDD" id="cd04821">
    <property type="entry name" value="PA_M28_1_2"/>
    <property type="match status" value="1"/>
</dbReference>
<organism evidence="10 11">
    <name type="scientific">Mucilaginibacter terrenus</name>
    <dbReference type="NCBI Taxonomy" id="2482727"/>
    <lineage>
        <taxon>Bacteria</taxon>
        <taxon>Pseudomonadati</taxon>
        <taxon>Bacteroidota</taxon>
        <taxon>Sphingobacteriia</taxon>
        <taxon>Sphingobacteriales</taxon>
        <taxon>Sphingobacteriaceae</taxon>
        <taxon>Mucilaginibacter</taxon>
    </lineage>
</organism>
<protein>
    <submittedName>
        <fullName evidence="10">M20/M25/M40 family metallo-hydrolase</fullName>
    </submittedName>
</protein>
<keyword evidence="1" id="KW-0031">Aminopeptidase</keyword>
<reference evidence="10 11" key="1">
    <citation type="submission" date="2018-08" db="EMBL/GenBank/DDBJ databases">
        <title>Mucilaginibacter terrae sp. nov., isolated from manganese diggings.</title>
        <authorList>
            <person name="Huang Y."/>
            <person name="Zhou Z."/>
        </authorList>
    </citation>
    <scope>NUCLEOTIDE SEQUENCE [LARGE SCALE GENOMIC DNA]</scope>
    <source>
        <strain evidence="10 11">ZH6</strain>
    </source>
</reference>
<name>A0A3E2NL86_9SPHI</name>
<keyword evidence="4" id="KW-0732">Signal</keyword>